<proteinExistence type="predicted"/>
<dbReference type="AlphaFoldDB" id="A0A7J6XTD3"/>
<dbReference type="Proteomes" id="UP000583944">
    <property type="component" value="Unassembled WGS sequence"/>
</dbReference>
<dbReference type="PANTHER" id="PTHR47047">
    <property type="entry name" value="PUTATIVE-RELATED-RELATED"/>
    <property type="match status" value="1"/>
</dbReference>
<dbReference type="InterPro" id="IPR013780">
    <property type="entry name" value="Glyco_hydro_b"/>
</dbReference>
<evidence type="ECO:0000313" key="3">
    <source>
        <dbReference type="EMBL" id="KAF5217475.1"/>
    </source>
</evidence>
<feature type="region of interest" description="Disordered" evidence="1">
    <location>
        <begin position="201"/>
        <end position="235"/>
    </location>
</feature>
<feature type="compositionally biased region" description="Polar residues" evidence="1">
    <location>
        <begin position="201"/>
        <end position="215"/>
    </location>
</feature>
<dbReference type="EMBL" id="JABDHM010000134">
    <property type="protein sequence ID" value="KAF5217475.1"/>
    <property type="molecule type" value="Genomic_DNA"/>
</dbReference>
<organism evidence="3 4">
    <name type="scientific">Trypanosoma cruzi</name>
    <dbReference type="NCBI Taxonomy" id="5693"/>
    <lineage>
        <taxon>Eukaryota</taxon>
        <taxon>Discoba</taxon>
        <taxon>Euglenozoa</taxon>
        <taxon>Kinetoplastea</taxon>
        <taxon>Metakinetoplastina</taxon>
        <taxon>Trypanosomatida</taxon>
        <taxon>Trypanosomatidae</taxon>
        <taxon>Trypanosoma</taxon>
        <taxon>Schizotrypanum</taxon>
    </lineage>
</organism>
<dbReference type="VEuPathDB" id="TriTrypDB:BCY84_13274"/>
<evidence type="ECO:0000256" key="1">
    <source>
        <dbReference type="SAM" id="MobiDB-lite"/>
    </source>
</evidence>
<dbReference type="SUPFAM" id="SSF101601">
    <property type="entry name" value="Smp-1-like"/>
    <property type="match status" value="1"/>
</dbReference>
<dbReference type="Gene3D" id="2.60.40.1180">
    <property type="entry name" value="Golgi alpha-mannosidase II"/>
    <property type="match status" value="1"/>
</dbReference>
<feature type="domain" description="DUF1935" evidence="2">
    <location>
        <begin position="267"/>
        <end position="368"/>
    </location>
</feature>
<dbReference type="PANTHER" id="PTHR47047:SF8">
    <property type="entry name" value="CYSTEINE PEPTIDASE, PUTATIVE-RELATED"/>
    <property type="match status" value="1"/>
</dbReference>
<comment type="caution">
    <text evidence="3">The sequence shown here is derived from an EMBL/GenBank/DDBJ whole genome shotgun (WGS) entry which is preliminary data.</text>
</comment>
<dbReference type="InterPro" id="IPR036310">
    <property type="entry name" value="Smp-1-like_sf"/>
</dbReference>
<dbReference type="InterPro" id="IPR015232">
    <property type="entry name" value="DUF1935"/>
</dbReference>
<gene>
    <name evidence="3" type="ORF">ECC02_009652</name>
</gene>
<accession>A0A7J6XTD3</accession>
<evidence type="ECO:0000259" key="2">
    <source>
        <dbReference type="Pfam" id="PF09149"/>
    </source>
</evidence>
<reference evidence="3 4" key="1">
    <citation type="journal article" date="2019" name="Genome Biol. Evol.">
        <title>Nanopore Sequencing Significantly Improves Genome Assembly of the Protozoan Parasite Trypanosoma cruzi.</title>
        <authorList>
            <person name="Diaz-Viraque F."/>
            <person name="Pita S."/>
            <person name="Greif G."/>
            <person name="de Souza R.C.M."/>
            <person name="Iraola G."/>
            <person name="Robello C."/>
        </authorList>
    </citation>
    <scope>NUCLEOTIDE SEQUENCE [LARGE SCALE GENOMIC DNA]</scope>
    <source>
        <strain evidence="3 4">Berenice</strain>
    </source>
</reference>
<protein>
    <recommendedName>
        <fullName evidence="2">DUF1935 domain-containing protein</fullName>
    </recommendedName>
</protein>
<dbReference type="VEuPathDB" id="TriTrypDB:ECC02_009652"/>
<dbReference type="Pfam" id="PF09149">
    <property type="entry name" value="DUF1935"/>
    <property type="match status" value="1"/>
</dbReference>
<sequence length="380" mass="41798">MPLQIFFSRPFFHAIVACLPSHVFFGFHFSLAPHPPALPFHRLVGVGRAPPNKAPCPGRKSQGENKTHGAAFGFLCAGGGGGGGEERGREQEAVPALNPHLFKKIISLSLSVCVCSFFLMFVSRFLSVQPAGQEGYWDKGRQTEAMMGELGGKTAPQLVLRTALEKDRHGFRRSTGRFDEDWQKTERNAWPVFIQKGVTAPNHSEGSFSMTSGSGESKDVRISSSCSGDPSSVERGPRAGYIHQRWPCRPAAITKRGQPPLFLGPGPSTKIRYDKLFCCFNEGNGLLFRLVDEIHHTWAYYNDTMEYTMNITVSFGRESTVEAIGKAECIIMDAALGICSIDLLLPPGGTELFMRGEYNGFRGHYEAASSRDVATGERRK</sequence>
<evidence type="ECO:0000313" key="4">
    <source>
        <dbReference type="Proteomes" id="UP000583944"/>
    </source>
</evidence>
<name>A0A7J6XTD3_TRYCR</name>